<dbReference type="CDD" id="cd17478">
    <property type="entry name" value="MFS_FsR"/>
    <property type="match status" value="1"/>
</dbReference>
<feature type="domain" description="Major facilitator superfamily (MFS) profile" evidence="6">
    <location>
        <begin position="14"/>
        <end position="406"/>
    </location>
</feature>
<feature type="transmembrane region" description="Helical" evidence="5">
    <location>
        <begin position="265"/>
        <end position="283"/>
    </location>
</feature>
<keyword evidence="8" id="KW-1185">Reference proteome</keyword>
<evidence type="ECO:0000313" key="7">
    <source>
        <dbReference type="EMBL" id="MBZ0059454.1"/>
    </source>
</evidence>
<dbReference type="EMBL" id="JADMNK010000010">
    <property type="protein sequence ID" value="MBZ0059454.1"/>
    <property type="molecule type" value="Genomic_DNA"/>
</dbReference>
<feature type="transmembrane region" description="Helical" evidence="5">
    <location>
        <begin position="147"/>
        <end position="174"/>
    </location>
</feature>
<gene>
    <name evidence="7" type="ORF">ITX56_16925</name>
</gene>
<feature type="transmembrane region" description="Helical" evidence="5">
    <location>
        <begin position="295"/>
        <end position="311"/>
    </location>
</feature>
<dbReference type="InterPro" id="IPR020846">
    <property type="entry name" value="MFS_dom"/>
</dbReference>
<evidence type="ECO:0000256" key="4">
    <source>
        <dbReference type="ARBA" id="ARBA00023136"/>
    </source>
</evidence>
<feature type="transmembrane region" description="Helical" evidence="5">
    <location>
        <begin position="352"/>
        <end position="371"/>
    </location>
</feature>
<keyword evidence="4 5" id="KW-0472">Membrane</keyword>
<accession>A0ABS7RYS7</accession>
<dbReference type="Gene3D" id="1.20.1250.20">
    <property type="entry name" value="MFS general substrate transporter like domains"/>
    <property type="match status" value="2"/>
</dbReference>
<evidence type="ECO:0000256" key="2">
    <source>
        <dbReference type="ARBA" id="ARBA00022692"/>
    </source>
</evidence>
<keyword evidence="1" id="KW-1003">Cell membrane</keyword>
<organism evidence="7 8">
    <name type="scientific">Leclercia barmai</name>
    <dbReference type="NCBI Taxonomy" id="2785629"/>
    <lineage>
        <taxon>Bacteria</taxon>
        <taxon>Pseudomonadati</taxon>
        <taxon>Pseudomonadota</taxon>
        <taxon>Gammaproteobacteria</taxon>
        <taxon>Enterobacterales</taxon>
        <taxon>Enterobacteriaceae</taxon>
        <taxon>Leclercia</taxon>
    </lineage>
</organism>
<name>A0ABS7RYS7_9ENTR</name>
<reference evidence="7 8" key="1">
    <citation type="submission" date="2020-11" db="EMBL/GenBank/DDBJ databases">
        <title>Draft Genome of Enterobacter sp. strain EMC7.</title>
        <authorList>
            <person name="Barman P."/>
            <person name="Sinha S."/>
            <person name="Sen S."/>
            <person name="Chakraborty R."/>
        </authorList>
    </citation>
    <scope>NUCLEOTIDE SEQUENCE [LARGE SCALE GENOMIC DNA]</scope>
    <source>
        <strain evidence="7 8">EMC7</strain>
    </source>
</reference>
<dbReference type="PANTHER" id="PTHR43129:SF1">
    <property type="entry name" value="FOSMIDOMYCIN RESISTANCE PROTEIN"/>
    <property type="match status" value="1"/>
</dbReference>
<evidence type="ECO:0000256" key="1">
    <source>
        <dbReference type="ARBA" id="ARBA00022475"/>
    </source>
</evidence>
<keyword evidence="3 5" id="KW-1133">Transmembrane helix</keyword>
<feature type="transmembrane region" description="Helical" evidence="5">
    <location>
        <begin position="93"/>
        <end position="126"/>
    </location>
</feature>
<dbReference type="PROSITE" id="PS50850">
    <property type="entry name" value="MFS"/>
    <property type="match status" value="1"/>
</dbReference>
<sequence length="408" mass="43292">MSSTEVNHAPPEGTNVASDTGKFLTNIVGAVALTHGCNDLIQATLPSIYPMLKANYALSYAQIGMIALVYQITASLLQPWVGLYTDKHPKPYLLPLGMCVTLIGIGVLAVAGSYAMLILAAALVGVGSSTFHPEASRVARMASGGRFGTAQSAFQVGGNAGTAFGPVIAALLILPHGQFSVSWLMLIALLAIVVLARISRWTIHHNRTFVKKHGDQDIVRLPRGKVILALSVVGVLLLAKFTYIASISNYYTFYLIQRFDIPLEKAQFCLFAFLAAVAVGTFVGGPVGDRIGRKAVIWISFLGVIPFAPILPHANFFWTVTLTLIIGLILSSAFAALVVYAQEVIPGRTGMVAGIMFGTMFGVGGIAAAGLGKLADLYGIVNVYNACGFLPLLGLATLLMPETHKKKM</sequence>
<feature type="transmembrane region" description="Helical" evidence="5">
    <location>
        <begin position="57"/>
        <end position="81"/>
    </location>
</feature>
<dbReference type="PANTHER" id="PTHR43129">
    <property type="entry name" value="FOSMIDOMYCIN RESISTANCE PROTEIN"/>
    <property type="match status" value="1"/>
</dbReference>
<dbReference type="SUPFAM" id="SSF103473">
    <property type="entry name" value="MFS general substrate transporter"/>
    <property type="match status" value="1"/>
</dbReference>
<keyword evidence="2 5" id="KW-0812">Transmembrane</keyword>
<protein>
    <submittedName>
        <fullName evidence="7">MFS transporter</fullName>
    </submittedName>
</protein>
<evidence type="ECO:0000256" key="3">
    <source>
        <dbReference type="ARBA" id="ARBA00022989"/>
    </source>
</evidence>
<dbReference type="RefSeq" id="WP_223075139.1">
    <property type="nucleotide sequence ID" value="NZ_JADMNK010000010.1"/>
</dbReference>
<evidence type="ECO:0000259" key="6">
    <source>
        <dbReference type="PROSITE" id="PS50850"/>
    </source>
</evidence>
<evidence type="ECO:0000256" key="5">
    <source>
        <dbReference type="SAM" id="Phobius"/>
    </source>
</evidence>
<dbReference type="InterPro" id="IPR036259">
    <property type="entry name" value="MFS_trans_sf"/>
</dbReference>
<proteinExistence type="predicted"/>
<dbReference type="InterPro" id="IPR011701">
    <property type="entry name" value="MFS"/>
</dbReference>
<dbReference type="Proteomes" id="UP000706580">
    <property type="component" value="Unassembled WGS sequence"/>
</dbReference>
<comment type="caution">
    <text evidence="7">The sequence shown here is derived from an EMBL/GenBank/DDBJ whole genome shotgun (WGS) entry which is preliminary data.</text>
</comment>
<dbReference type="Pfam" id="PF07690">
    <property type="entry name" value="MFS_1"/>
    <property type="match status" value="1"/>
</dbReference>
<feature type="transmembrane region" description="Helical" evidence="5">
    <location>
        <begin position="377"/>
        <end position="400"/>
    </location>
</feature>
<feature type="transmembrane region" description="Helical" evidence="5">
    <location>
        <begin position="226"/>
        <end position="245"/>
    </location>
</feature>
<evidence type="ECO:0000313" key="8">
    <source>
        <dbReference type="Proteomes" id="UP000706580"/>
    </source>
</evidence>
<feature type="transmembrane region" description="Helical" evidence="5">
    <location>
        <begin position="317"/>
        <end position="340"/>
    </location>
</feature>
<feature type="transmembrane region" description="Helical" evidence="5">
    <location>
        <begin position="180"/>
        <end position="198"/>
    </location>
</feature>